<feature type="transmembrane region" description="Helical" evidence="2">
    <location>
        <begin position="21"/>
        <end position="42"/>
    </location>
</feature>
<feature type="transmembrane region" description="Helical" evidence="2">
    <location>
        <begin position="116"/>
        <end position="140"/>
    </location>
</feature>
<dbReference type="EMBL" id="JAWDIP010000003">
    <property type="protein sequence ID" value="MDY0395349.1"/>
    <property type="molecule type" value="Genomic_DNA"/>
</dbReference>
<feature type="transmembrane region" description="Helical" evidence="2">
    <location>
        <begin position="216"/>
        <end position="237"/>
    </location>
</feature>
<keyword evidence="2" id="KW-1133">Transmembrane helix</keyword>
<comment type="caution">
    <text evidence="3">The sequence shown here is derived from an EMBL/GenBank/DDBJ whole genome shotgun (WGS) entry which is preliminary data.</text>
</comment>
<keyword evidence="2" id="KW-0472">Membrane</keyword>
<gene>
    <name evidence="3" type="ORF">RWE15_14080</name>
</gene>
<feature type="transmembrane region" description="Helical" evidence="2">
    <location>
        <begin position="338"/>
        <end position="357"/>
    </location>
</feature>
<sequence>MSKFFKLIYNEEIKIYIRKSTWIMYILLAAIVIGMAALTNTFDEQNNYTSDNWKTELQKENKSLQKENEKYMKEKNADDNYMIDFNQEEITKNNYYLEHDIQPQKYGAWQFTVDNAALLMLVSLFTIIIAAGIVANEFRWGTIKLLLIRPISRSTILLSKYVSVLIFALVTMVAVFILSLIGGGLFFGFEDNLQTVISSHGDFKQISLVKEALSSYGYQIVNLVMMTTFAFMISVIFRNGALAIGVAIFLMMSGNSIVGFFSDRAWAKYILFANTDLQQYASGTPFIEGDDTSIFNCRIDCLLYHIHGFVLDYFQQTGCSRILILKILPQEAVQMHQHHLYGFLFYTLGYFILYLYFRADFN</sequence>
<dbReference type="Proteomes" id="UP001281447">
    <property type="component" value="Unassembled WGS sequence"/>
</dbReference>
<keyword evidence="2" id="KW-0812">Transmembrane</keyword>
<reference evidence="3 4" key="1">
    <citation type="submission" date="2023-10" db="EMBL/GenBank/DDBJ databases">
        <title>Virgibacillus halophilus 5B73C genome.</title>
        <authorList>
            <person name="Miliotis G."/>
            <person name="Sengupta P."/>
            <person name="Hameed A."/>
            <person name="Chuvochina M."/>
            <person name="Mcdonagh F."/>
            <person name="Simpson A.C."/>
            <person name="Singh N.K."/>
            <person name="Rekha P.D."/>
            <person name="Raman K."/>
            <person name="Hugenholtz P."/>
            <person name="Venkateswaran K."/>
        </authorList>
    </citation>
    <scope>NUCLEOTIDE SEQUENCE [LARGE SCALE GENOMIC DNA]</scope>
    <source>
        <strain evidence="3 4">5B73C</strain>
    </source>
</reference>
<name>A0ABU5C9Y0_9BACI</name>
<keyword evidence="1" id="KW-0175">Coiled coil</keyword>
<dbReference type="Pfam" id="PF12679">
    <property type="entry name" value="ABC2_membrane_2"/>
    <property type="match status" value="1"/>
</dbReference>
<protein>
    <submittedName>
        <fullName evidence="3">ABC transporter permease subunit</fullName>
    </submittedName>
</protein>
<feature type="transmembrane region" description="Helical" evidence="2">
    <location>
        <begin position="161"/>
        <end position="189"/>
    </location>
</feature>
<feature type="transmembrane region" description="Helical" evidence="2">
    <location>
        <begin position="242"/>
        <end position="262"/>
    </location>
</feature>
<feature type="coiled-coil region" evidence="1">
    <location>
        <begin position="50"/>
        <end position="77"/>
    </location>
</feature>
<proteinExistence type="predicted"/>
<evidence type="ECO:0000313" key="3">
    <source>
        <dbReference type="EMBL" id="MDY0395349.1"/>
    </source>
</evidence>
<accession>A0ABU5C9Y0</accession>
<evidence type="ECO:0000256" key="2">
    <source>
        <dbReference type="SAM" id="Phobius"/>
    </source>
</evidence>
<keyword evidence="4" id="KW-1185">Reference proteome</keyword>
<evidence type="ECO:0000313" key="4">
    <source>
        <dbReference type="Proteomes" id="UP001281447"/>
    </source>
</evidence>
<organism evidence="3 4">
    <name type="scientific">Tigheibacillus halophilus</name>
    <dbReference type="NCBI Taxonomy" id="361280"/>
    <lineage>
        <taxon>Bacteria</taxon>
        <taxon>Bacillati</taxon>
        <taxon>Bacillota</taxon>
        <taxon>Bacilli</taxon>
        <taxon>Bacillales</taxon>
        <taxon>Bacillaceae</taxon>
        <taxon>Tigheibacillus</taxon>
    </lineage>
</organism>
<dbReference type="PANTHER" id="PTHR37305">
    <property type="entry name" value="INTEGRAL MEMBRANE PROTEIN-RELATED"/>
    <property type="match status" value="1"/>
</dbReference>
<dbReference type="PANTHER" id="PTHR37305:SF1">
    <property type="entry name" value="MEMBRANE PROTEIN"/>
    <property type="match status" value="1"/>
</dbReference>
<evidence type="ECO:0000256" key="1">
    <source>
        <dbReference type="SAM" id="Coils"/>
    </source>
</evidence>